<feature type="transmembrane region" description="Helical" evidence="6">
    <location>
        <begin position="5"/>
        <end position="25"/>
    </location>
</feature>
<reference evidence="8 9" key="1">
    <citation type="journal article" date="2014" name="Genome Announc.">
        <title>Complete Genome Sequence of Hyphomicrobium nitrativorans Strain NL23, a Denitrifying Bacterium Isolated from Biofilm of a Methanol-Fed Denitrification System Treating Seawater at the Montreal Biodome.</title>
        <authorList>
            <person name="Martineau C."/>
            <person name="Villeneuve C."/>
            <person name="Mauffrey F."/>
            <person name="Villemur R."/>
        </authorList>
    </citation>
    <scope>NUCLEOTIDE SEQUENCE [LARGE SCALE GENOMIC DNA]</scope>
    <source>
        <strain evidence="8">NL23</strain>
    </source>
</reference>
<organism evidence="8 9">
    <name type="scientific">Hyphomicrobium nitrativorans NL23</name>
    <dbReference type="NCBI Taxonomy" id="1029756"/>
    <lineage>
        <taxon>Bacteria</taxon>
        <taxon>Pseudomonadati</taxon>
        <taxon>Pseudomonadota</taxon>
        <taxon>Alphaproteobacteria</taxon>
        <taxon>Hyphomicrobiales</taxon>
        <taxon>Hyphomicrobiaceae</taxon>
        <taxon>Hyphomicrobium</taxon>
    </lineage>
</organism>
<dbReference type="InterPro" id="IPR010920">
    <property type="entry name" value="LSM_dom_sf"/>
</dbReference>
<dbReference type="InterPro" id="IPR011066">
    <property type="entry name" value="MscS_channel_C_sf"/>
</dbReference>
<dbReference type="STRING" id="1029756.W911_04985"/>
<keyword evidence="5 6" id="KW-0472">Membrane</keyword>
<keyword evidence="6" id="KW-0997">Cell inner membrane</keyword>
<keyword evidence="3 6" id="KW-0812">Transmembrane</keyword>
<comment type="similarity">
    <text evidence="6">Belongs to the MscS (TC 1.A.23) family.</text>
</comment>
<dbReference type="InterPro" id="IPR045275">
    <property type="entry name" value="MscS_archaea/bacteria_type"/>
</dbReference>
<keyword evidence="2" id="KW-1003">Cell membrane</keyword>
<protein>
    <recommendedName>
        <fullName evidence="6">Small-conductance mechanosensitive channel</fullName>
    </recommendedName>
</protein>
<evidence type="ECO:0000256" key="2">
    <source>
        <dbReference type="ARBA" id="ARBA00022475"/>
    </source>
</evidence>
<dbReference type="Gene3D" id="2.30.30.60">
    <property type="match status" value="1"/>
</dbReference>
<dbReference type="HOGENOM" id="CLU_064078_0_0_5"/>
<dbReference type="PATRIC" id="fig|1029756.8.peg.1049"/>
<keyword evidence="6" id="KW-0407">Ion channel</keyword>
<dbReference type="GO" id="GO:0008381">
    <property type="term" value="F:mechanosensitive monoatomic ion channel activity"/>
    <property type="evidence" value="ECO:0007669"/>
    <property type="project" value="InterPro"/>
</dbReference>
<keyword evidence="4 6" id="KW-1133">Transmembrane helix</keyword>
<feature type="domain" description="Mechanosensitive ion channel MscS" evidence="7">
    <location>
        <begin position="125"/>
        <end position="192"/>
    </location>
</feature>
<evidence type="ECO:0000256" key="3">
    <source>
        <dbReference type="ARBA" id="ARBA00022692"/>
    </source>
</evidence>
<dbReference type="Proteomes" id="UP000018542">
    <property type="component" value="Chromosome"/>
</dbReference>
<dbReference type="AlphaFoldDB" id="V5SD52"/>
<dbReference type="InterPro" id="IPR023408">
    <property type="entry name" value="MscS_beta-dom_sf"/>
</dbReference>
<comment type="subcellular location">
    <subcellularLocation>
        <location evidence="6">Cell inner membrane</location>
        <topology evidence="6">Multi-pass membrane protein</topology>
    </subcellularLocation>
    <subcellularLocation>
        <location evidence="1">Cell membrane</location>
        <topology evidence="1">Multi-pass membrane protein</topology>
    </subcellularLocation>
</comment>
<dbReference type="RefSeq" id="WP_023786401.1">
    <property type="nucleotide sequence ID" value="NC_022997.1"/>
</dbReference>
<dbReference type="Gene3D" id="1.10.287.1260">
    <property type="match status" value="1"/>
</dbReference>
<dbReference type="KEGG" id="hni:W911_04985"/>
<dbReference type="SUPFAM" id="SSF82689">
    <property type="entry name" value="Mechanosensitive channel protein MscS (YggB), C-terminal domain"/>
    <property type="match status" value="1"/>
</dbReference>
<accession>V5SD52</accession>
<keyword evidence="6" id="KW-0406">Ion transport</keyword>
<feature type="transmembrane region" description="Helical" evidence="6">
    <location>
        <begin position="79"/>
        <end position="102"/>
    </location>
</feature>
<evidence type="ECO:0000313" key="9">
    <source>
        <dbReference type="Proteomes" id="UP000018542"/>
    </source>
</evidence>
<evidence type="ECO:0000256" key="1">
    <source>
        <dbReference type="ARBA" id="ARBA00004651"/>
    </source>
</evidence>
<feature type="transmembrane region" description="Helical" evidence="6">
    <location>
        <begin position="108"/>
        <end position="127"/>
    </location>
</feature>
<evidence type="ECO:0000259" key="7">
    <source>
        <dbReference type="Pfam" id="PF00924"/>
    </source>
</evidence>
<comment type="function">
    <text evidence="6">Mechanosensitive channel that participates in the regulation of osmotic pressure changes within the cell, opening in response to stretch forces in the membrane lipid bilayer, without the need for other proteins. Contributes to normal resistance to hypoosmotic shock. Forms an ion channel of 1.0 nanosiemens conductance with a slight preference for anions.</text>
</comment>
<sequence>MKREFVLRVAWPATILVALSVAYVFRDAYVPTWFAESDRHLLRNLLMAGGWYSAALLLARMIGAALQHRNNGKRRAPKLLGELIVAACFLAATMGTVAMWLGQSAGSALASSGLIIAIVGFAIRNILADVFGGIALGLEAPFRIGDWVEIDGEVRGRVIEIGWRTTRIQTRNDIYMILPNSDIARKRMTNYSAPRKHYRASLEIVLGQEIPVRIAKSLLEEAASTNAIMLRDKKPDVRAISYDAEGVKYVVRYWVPSFIDETDCRDVMIAAIDRAIRGSDLPSPYPYSRMKIADGGEKRDGAQTLSLAHSFRPSATSLGGA</sequence>
<dbReference type="SUPFAM" id="SSF50182">
    <property type="entry name" value="Sm-like ribonucleoproteins"/>
    <property type="match status" value="1"/>
</dbReference>
<dbReference type="Gene3D" id="3.30.70.100">
    <property type="match status" value="1"/>
</dbReference>
<dbReference type="GO" id="GO:0005886">
    <property type="term" value="C:plasma membrane"/>
    <property type="evidence" value="ECO:0007669"/>
    <property type="project" value="UniProtKB-SubCell"/>
</dbReference>
<keyword evidence="9" id="KW-1185">Reference proteome</keyword>
<feature type="transmembrane region" description="Helical" evidence="6">
    <location>
        <begin position="45"/>
        <end position="67"/>
    </location>
</feature>
<comment type="subunit">
    <text evidence="6">Homoheptamer.</text>
</comment>
<dbReference type="InterPro" id="IPR006685">
    <property type="entry name" value="MscS_channel_2nd"/>
</dbReference>
<proteinExistence type="inferred from homology"/>
<name>V5SD52_9HYPH</name>
<dbReference type="Pfam" id="PF00924">
    <property type="entry name" value="MS_channel_2nd"/>
    <property type="match status" value="1"/>
</dbReference>
<dbReference type="PANTHER" id="PTHR30221">
    <property type="entry name" value="SMALL-CONDUCTANCE MECHANOSENSITIVE CHANNEL"/>
    <property type="match status" value="1"/>
</dbReference>
<dbReference type="PANTHER" id="PTHR30221:SF1">
    <property type="entry name" value="SMALL-CONDUCTANCE MECHANOSENSITIVE CHANNEL"/>
    <property type="match status" value="1"/>
</dbReference>
<keyword evidence="6" id="KW-0813">Transport</keyword>
<evidence type="ECO:0000313" key="8">
    <source>
        <dbReference type="EMBL" id="AHB47879.1"/>
    </source>
</evidence>
<gene>
    <name evidence="8" type="ORF">W911_04985</name>
</gene>
<dbReference type="EMBL" id="CP006912">
    <property type="protein sequence ID" value="AHB47879.1"/>
    <property type="molecule type" value="Genomic_DNA"/>
</dbReference>
<evidence type="ECO:0000256" key="6">
    <source>
        <dbReference type="RuleBase" id="RU369025"/>
    </source>
</evidence>
<evidence type="ECO:0000256" key="5">
    <source>
        <dbReference type="ARBA" id="ARBA00023136"/>
    </source>
</evidence>
<evidence type="ECO:0000256" key="4">
    <source>
        <dbReference type="ARBA" id="ARBA00022989"/>
    </source>
</evidence>